<feature type="compositionally biased region" description="Basic and acidic residues" evidence="1">
    <location>
        <begin position="67"/>
        <end position="89"/>
    </location>
</feature>
<feature type="region of interest" description="Disordered" evidence="1">
    <location>
        <begin position="1"/>
        <end position="120"/>
    </location>
</feature>
<gene>
    <name evidence="2" type="ORF">BUALT_Bualt19G0090700</name>
</gene>
<evidence type="ECO:0000256" key="1">
    <source>
        <dbReference type="SAM" id="MobiDB-lite"/>
    </source>
</evidence>
<name>A0AAV6W6C1_9LAMI</name>
<dbReference type="AlphaFoldDB" id="A0AAV6W6C1"/>
<feature type="compositionally biased region" description="Basic and acidic residues" evidence="1">
    <location>
        <begin position="38"/>
        <end position="58"/>
    </location>
</feature>
<proteinExistence type="predicted"/>
<accession>A0AAV6W6C1</accession>
<comment type="caution">
    <text evidence="2">The sequence shown here is derived from an EMBL/GenBank/DDBJ whole genome shotgun (WGS) entry which is preliminary data.</text>
</comment>
<sequence>MGACASVTKAMRGEATAAPPPEPPKEETPATVAVEVTAVKEDGGDDKKEEKVVEENDKAQSLGTLLDKGEAAKEADSKSTEKESQKPKADVLQVPETTAVAPPAVAEVAAEKKPEEAEQK</sequence>
<evidence type="ECO:0000313" key="2">
    <source>
        <dbReference type="EMBL" id="KAG8364092.1"/>
    </source>
</evidence>
<evidence type="ECO:0000313" key="3">
    <source>
        <dbReference type="Proteomes" id="UP000826271"/>
    </source>
</evidence>
<feature type="compositionally biased region" description="Basic and acidic residues" evidence="1">
    <location>
        <begin position="109"/>
        <end position="120"/>
    </location>
</feature>
<organism evidence="2 3">
    <name type="scientific">Buddleja alternifolia</name>
    <dbReference type="NCBI Taxonomy" id="168488"/>
    <lineage>
        <taxon>Eukaryota</taxon>
        <taxon>Viridiplantae</taxon>
        <taxon>Streptophyta</taxon>
        <taxon>Embryophyta</taxon>
        <taxon>Tracheophyta</taxon>
        <taxon>Spermatophyta</taxon>
        <taxon>Magnoliopsida</taxon>
        <taxon>eudicotyledons</taxon>
        <taxon>Gunneridae</taxon>
        <taxon>Pentapetalae</taxon>
        <taxon>asterids</taxon>
        <taxon>lamiids</taxon>
        <taxon>Lamiales</taxon>
        <taxon>Scrophulariaceae</taxon>
        <taxon>Buddlejeae</taxon>
        <taxon>Buddleja</taxon>
    </lineage>
</organism>
<keyword evidence="3" id="KW-1185">Reference proteome</keyword>
<dbReference type="EMBL" id="WHWC01000019">
    <property type="protein sequence ID" value="KAG8364092.1"/>
    <property type="molecule type" value="Genomic_DNA"/>
</dbReference>
<reference evidence="2" key="1">
    <citation type="submission" date="2019-10" db="EMBL/GenBank/DDBJ databases">
        <authorList>
            <person name="Zhang R."/>
            <person name="Pan Y."/>
            <person name="Wang J."/>
            <person name="Ma R."/>
            <person name="Yu S."/>
        </authorList>
    </citation>
    <scope>NUCLEOTIDE SEQUENCE</scope>
    <source>
        <strain evidence="2">LA-IB0</strain>
        <tissue evidence="2">Leaf</tissue>
    </source>
</reference>
<protein>
    <submittedName>
        <fullName evidence="2">Uncharacterized protein</fullName>
    </submittedName>
</protein>
<feature type="compositionally biased region" description="Low complexity" evidence="1">
    <location>
        <begin position="94"/>
        <end position="108"/>
    </location>
</feature>
<dbReference type="Proteomes" id="UP000826271">
    <property type="component" value="Unassembled WGS sequence"/>
</dbReference>